<dbReference type="Gene3D" id="3.40.50.300">
    <property type="entry name" value="P-loop containing nucleotide triphosphate hydrolases"/>
    <property type="match status" value="1"/>
</dbReference>
<evidence type="ECO:0000313" key="1">
    <source>
        <dbReference type="EMBL" id="ETK11004.1"/>
    </source>
</evidence>
<accession>W2CUW1</accession>
<evidence type="ECO:0000313" key="2">
    <source>
        <dbReference type="Proteomes" id="UP000018874"/>
    </source>
</evidence>
<dbReference type="GO" id="GO:0015421">
    <property type="term" value="F:ABC-type oligopeptide transporter activity"/>
    <property type="evidence" value="ECO:0007669"/>
    <property type="project" value="TreeGrafter"/>
</dbReference>
<sequence>QRNKTVITIAHRLNIIQDVERIVVMDKGQVLATGTHGELMDSCPLYRNMTETQERVNRWQLKEEET</sequence>
<reference evidence="1 2" key="1">
    <citation type="submission" date="2013-11" db="EMBL/GenBank/DDBJ databases">
        <title>Single cell genomics of uncultured Tannerella BU063 (oral taxon 286).</title>
        <authorList>
            <person name="Beall C.J."/>
            <person name="Campbell A.G."/>
            <person name="Griffen A.L."/>
            <person name="Podar M."/>
            <person name="Leys E.J."/>
        </authorList>
    </citation>
    <scope>NUCLEOTIDE SEQUENCE [LARGE SCALE GENOMIC DNA]</scope>
    <source>
        <strain evidence="1">Cell 6/7/9</strain>
    </source>
</reference>
<gene>
    <name evidence="1" type="ORF">T231_01460</name>
</gene>
<organism evidence="1 2">
    <name type="scientific">Tannerella sp. oral taxon BU063 isolate Cell 6/7/9</name>
    <dbReference type="NCBI Taxonomy" id="1411021"/>
    <lineage>
        <taxon>Bacteria</taxon>
        <taxon>Pseudomonadati</taxon>
        <taxon>Bacteroidota</taxon>
        <taxon>Bacteroidia</taxon>
        <taxon>Bacteroidales</taxon>
        <taxon>Tannerellaceae</taxon>
        <taxon>Tannerella</taxon>
    </lineage>
</organism>
<protein>
    <recommendedName>
        <fullName evidence="3">ABC transporter ATP-binding protein</fullName>
    </recommendedName>
</protein>
<keyword evidence="2" id="KW-1185">Reference proteome</keyword>
<name>W2CUW1_9BACT</name>
<evidence type="ECO:0008006" key="3">
    <source>
        <dbReference type="Google" id="ProtNLM"/>
    </source>
</evidence>
<comment type="caution">
    <text evidence="1">The sequence shown here is derived from an EMBL/GenBank/DDBJ whole genome shotgun (WGS) entry which is preliminary data.</text>
</comment>
<dbReference type="InterPro" id="IPR039421">
    <property type="entry name" value="Type_1_exporter"/>
</dbReference>
<dbReference type="AlphaFoldDB" id="W2CUW1"/>
<dbReference type="InterPro" id="IPR027417">
    <property type="entry name" value="P-loop_NTPase"/>
</dbReference>
<dbReference type="SUPFAM" id="SSF52540">
    <property type="entry name" value="P-loop containing nucleoside triphosphate hydrolases"/>
    <property type="match status" value="1"/>
</dbReference>
<dbReference type="Proteomes" id="UP000018874">
    <property type="component" value="Unassembled WGS sequence"/>
</dbReference>
<dbReference type="PANTHER" id="PTHR43394">
    <property type="entry name" value="ATP-DEPENDENT PERMEASE MDL1, MITOCHONDRIAL"/>
    <property type="match status" value="1"/>
</dbReference>
<proteinExistence type="predicted"/>
<dbReference type="PATRIC" id="fig|1411021.3.peg.62"/>
<dbReference type="EMBL" id="AYYD01000308">
    <property type="protein sequence ID" value="ETK11004.1"/>
    <property type="molecule type" value="Genomic_DNA"/>
</dbReference>
<dbReference type="PANTHER" id="PTHR43394:SF1">
    <property type="entry name" value="ATP-BINDING CASSETTE SUB-FAMILY B MEMBER 10, MITOCHONDRIAL"/>
    <property type="match status" value="1"/>
</dbReference>
<feature type="non-terminal residue" evidence="1">
    <location>
        <position position="1"/>
    </location>
</feature>